<organism evidence="1 2">
    <name type="scientific">Gossypium klotzschianum</name>
    <dbReference type="NCBI Taxonomy" id="34286"/>
    <lineage>
        <taxon>Eukaryota</taxon>
        <taxon>Viridiplantae</taxon>
        <taxon>Streptophyta</taxon>
        <taxon>Embryophyta</taxon>
        <taxon>Tracheophyta</taxon>
        <taxon>Spermatophyta</taxon>
        <taxon>Magnoliopsida</taxon>
        <taxon>eudicotyledons</taxon>
        <taxon>Gunneridae</taxon>
        <taxon>Pentapetalae</taxon>
        <taxon>rosids</taxon>
        <taxon>malvids</taxon>
        <taxon>Malvales</taxon>
        <taxon>Malvaceae</taxon>
        <taxon>Malvoideae</taxon>
        <taxon>Gossypium</taxon>
    </lineage>
</organism>
<reference evidence="1 2" key="1">
    <citation type="journal article" date="2019" name="Genome Biol. Evol.">
        <title>Insights into the evolution of the New World diploid cottons (Gossypium, subgenus Houzingenia) based on genome sequencing.</title>
        <authorList>
            <person name="Grover C.E."/>
            <person name="Arick M.A. 2nd"/>
            <person name="Thrash A."/>
            <person name="Conover J.L."/>
            <person name="Sanders W.S."/>
            <person name="Peterson D.G."/>
            <person name="Frelichowski J.E."/>
            <person name="Scheffler J.A."/>
            <person name="Scheffler B.E."/>
            <person name="Wendel J.F."/>
        </authorList>
    </citation>
    <scope>NUCLEOTIDE SEQUENCE [LARGE SCALE GENOMIC DNA]</scope>
    <source>
        <strain evidence="1">57</strain>
        <tissue evidence="1">Leaf</tissue>
    </source>
</reference>
<name>A0A7J8W0Q7_9ROSI</name>
<comment type="caution">
    <text evidence="1">The sequence shown here is derived from an EMBL/GenBank/DDBJ whole genome shotgun (WGS) entry which is preliminary data.</text>
</comment>
<keyword evidence="2" id="KW-1185">Reference proteome</keyword>
<proteinExistence type="predicted"/>
<gene>
    <name evidence="1" type="ORF">Goklo_001163</name>
</gene>
<evidence type="ECO:0000313" key="2">
    <source>
        <dbReference type="Proteomes" id="UP000593573"/>
    </source>
</evidence>
<evidence type="ECO:0000313" key="1">
    <source>
        <dbReference type="EMBL" id="MBA0668229.1"/>
    </source>
</evidence>
<dbReference type="AlphaFoldDB" id="A0A7J8W0Q7"/>
<protein>
    <submittedName>
        <fullName evidence="1">Uncharacterized protein</fullName>
    </submittedName>
</protein>
<dbReference type="Proteomes" id="UP000593573">
    <property type="component" value="Unassembled WGS sequence"/>
</dbReference>
<sequence>MAGKARTLGGVVVNKFNYLEKLVNIVLRSLDEACKRFKHSMPTLRRFFAPQDNVALENKVYTQVFSPNKYGKVLGYGCGMTKYRLFGYEREARLIAEAEERFMKLTEIREAKFMDMMDAH</sequence>
<dbReference type="EMBL" id="JABFAB010000013">
    <property type="protein sequence ID" value="MBA0668229.1"/>
    <property type="molecule type" value="Genomic_DNA"/>
</dbReference>
<accession>A0A7J8W0Q7</accession>